<feature type="signal peptide" evidence="1">
    <location>
        <begin position="1"/>
        <end position="19"/>
    </location>
</feature>
<evidence type="ECO:0008006" key="4">
    <source>
        <dbReference type="Google" id="ProtNLM"/>
    </source>
</evidence>
<name>A0A1G7BPL1_9FLAO</name>
<dbReference type="AlphaFoldDB" id="A0A1G7BPL1"/>
<keyword evidence="3" id="KW-1185">Reference proteome</keyword>
<dbReference type="OrthoDB" id="1453391at2"/>
<reference evidence="2 3" key="1">
    <citation type="submission" date="2016-10" db="EMBL/GenBank/DDBJ databases">
        <authorList>
            <person name="de Groot N.N."/>
        </authorList>
    </citation>
    <scope>NUCLEOTIDE SEQUENCE [LARGE SCALE GENOMIC DNA]</scope>
    <source>
        <strain evidence="2 3">DSM 24015</strain>
    </source>
</reference>
<gene>
    <name evidence="2" type="ORF">SAMN05421544_10675</name>
</gene>
<dbReference type="RefSeq" id="WP_092736350.1">
    <property type="nucleotide sequence ID" value="NZ_FNAS01000006.1"/>
</dbReference>
<feature type="chain" id="PRO_5011540201" description="GLPGLI family protein" evidence="1">
    <location>
        <begin position="20"/>
        <end position="220"/>
    </location>
</feature>
<sequence>MKNLLYILFLIFSITFSYAQEVVAQDLQYATSITSEGIRVTFKNSNNSQYAFDEPTKALNRDYKELNGKITPFKAVENKKTEPFIASVELTDNSISVDSLIFKTTKGRAIESRKVGNDYELTLKGLYSDATEEVQAVIKQRGKYQVAGAFNLVHISPKAIKLNLIPTSGVHLSESQIEEVKNIYKKIPEDIATGWVVKALEDLQEKGVKSITNIPWNGVN</sequence>
<evidence type="ECO:0000313" key="3">
    <source>
        <dbReference type="Proteomes" id="UP000198517"/>
    </source>
</evidence>
<dbReference type="EMBL" id="FNAS01000006">
    <property type="protein sequence ID" value="SDE29034.1"/>
    <property type="molecule type" value="Genomic_DNA"/>
</dbReference>
<dbReference type="Proteomes" id="UP000198517">
    <property type="component" value="Unassembled WGS sequence"/>
</dbReference>
<evidence type="ECO:0000313" key="2">
    <source>
        <dbReference type="EMBL" id="SDE29034.1"/>
    </source>
</evidence>
<accession>A0A1G7BPL1</accession>
<keyword evidence="1" id="KW-0732">Signal</keyword>
<evidence type="ECO:0000256" key="1">
    <source>
        <dbReference type="SAM" id="SignalP"/>
    </source>
</evidence>
<proteinExistence type="predicted"/>
<protein>
    <recommendedName>
        <fullName evidence="4">GLPGLI family protein</fullName>
    </recommendedName>
</protein>
<organism evidence="2 3">
    <name type="scientific">Riemerella columbipharyngis</name>
    <dbReference type="NCBI Taxonomy" id="1071918"/>
    <lineage>
        <taxon>Bacteria</taxon>
        <taxon>Pseudomonadati</taxon>
        <taxon>Bacteroidota</taxon>
        <taxon>Flavobacteriia</taxon>
        <taxon>Flavobacteriales</taxon>
        <taxon>Weeksellaceae</taxon>
        <taxon>Riemerella</taxon>
    </lineage>
</organism>
<dbReference type="STRING" id="1071918.SAMN05421544_10675"/>